<evidence type="ECO:0000256" key="6">
    <source>
        <dbReference type="ARBA" id="ARBA00022485"/>
    </source>
</evidence>
<reference evidence="14 15" key="1">
    <citation type="submission" date="2024-06" db="EMBL/GenBank/DDBJ databases">
        <title>Novosphingobium rhizovicinus M1R2S20.</title>
        <authorList>
            <person name="Sun J.-Q."/>
        </authorList>
    </citation>
    <scope>NUCLEOTIDE SEQUENCE [LARGE SCALE GENOMIC DNA]</scope>
    <source>
        <strain evidence="14 15">M1R2S20</strain>
    </source>
</reference>
<evidence type="ECO:0000256" key="3">
    <source>
        <dbReference type="ARBA" id="ARBA00004717"/>
    </source>
</evidence>
<dbReference type="Pfam" id="PF00694">
    <property type="entry name" value="Aconitase_C"/>
    <property type="match status" value="1"/>
</dbReference>
<proteinExistence type="inferred from homology"/>
<evidence type="ECO:0000256" key="5">
    <source>
        <dbReference type="ARBA" id="ARBA00007185"/>
    </source>
</evidence>
<keyword evidence="8 11" id="KW-0408">Iron</keyword>
<keyword evidence="6 11" id="KW-0004">4Fe-4S</keyword>
<comment type="catalytic activity">
    <reaction evidence="10 11">
        <text>citrate = D-threo-isocitrate</text>
        <dbReference type="Rhea" id="RHEA:10336"/>
        <dbReference type="ChEBI" id="CHEBI:15562"/>
        <dbReference type="ChEBI" id="CHEBI:16947"/>
        <dbReference type="EC" id="4.2.1.3"/>
    </reaction>
</comment>
<evidence type="ECO:0000256" key="7">
    <source>
        <dbReference type="ARBA" id="ARBA00022723"/>
    </source>
</evidence>
<dbReference type="Gene3D" id="3.30.499.10">
    <property type="entry name" value="Aconitase, domain 3"/>
    <property type="match status" value="2"/>
</dbReference>
<dbReference type="NCBIfam" id="NF006757">
    <property type="entry name" value="PRK09277.1"/>
    <property type="match status" value="1"/>
</dbReference>
<dbReference type="PROSITE" id="PS00450">
    <property type="entry name" value="ACONITASE_1"/>
    <property type="match status" value="1"/>
</dbReference>
<comment type="caution">
    <text evidence="14">The sequence shown here is derived from an EMBL/GenBank/DDBJ whole genome shotgun (WGS) entry which is preliminary data.</text>
</comment>
<feature type="domain" description="Aconitase/3-isopropylmalate dehydratase large subunit alpha/beta/alpha" evidence="12">
    <location>
        <begin position="72"/>
        <end position="562"/>
    </location>
</feature>
<dbReference type="SUPFAM" id="SSF52016">
    <property type="entry name" value="LeuD/IlvD-like"/>
    <property type="match status" value="1"/>
</dbReference>
<gene>
    <name evidence="14" type="primary">acnA</name>
    <name evidence="14" type="ORF">ABUH87_07835</name>
</gene>
<evidence type="ECO:0000256" key="8">
    <source>
        <dbReference type="ARBA" id="ARBA00023004"/>
    </source>
</evidence>
<dbReference type="InterPro" id="IPR015928">
    <property type="entry name" value="Aconitase/3IPM_dehydase_swvl"/>
</dbReference>
<comment type="catalytic activity">
    <reaction evidence="1">
        <text>(2S,3R)-3-hydroxybutane-1,2,3-tricarboxylate = 2-methyl-cis-aconitate + H2O</text>
        <dbReference type="Rhea" id="RHEA:17941"/>
        <dbReference type="ChEBI" id="CHEBI:15377"/>
        <dbReference type="ChEBI" id="CHEBI:57429"/>
        <dbReference type="ChEBI" id="CHEBI:57872"/>
        <dbReference type="EC" id="4.2.1.99"/>
    </reaction>
</comment>
<dbReference type="InterPro" id="IPR000573">
    <property type="entry name" value="AconitaseA/IPMdHydase_ssu_swvl"/>
</dbReference>
<evidence type="ECO:0000256" key="11">
    <source>
        <dbReference type="RuleBase" id="RU361275"/>
    </source>
</evidence>
<keyword evidence="9 11" id="KW-0411">Iron-sulfur</keyword>
<sequence>MTQVGQDTLGTRSTMSAGGKEIAYYSLKKASEKLGDVSRLPFSMKVLLENLLRFEDGGFTVGTEHIQAIVDWQKNPVTGNEIQYRPARVLLQDFTGVPCVVDLAAMRDAIKALGGDTSKINPQVPVNLVIDHSVMVDEFGHPRAFQENVEIEYQRNMERYDFLKWGSKSLDNFSAVPPGTGICHQVNLEYIAQSVWTSQDQNGQLVAYPDTCVGTDSHTTMVNGLGVLGWGVGGIEAEAAMLGQPVSMLIPEVVGFKFTGELKEGVTATDLVLTCTSMLRQHGVVGRFVEYFGPGLASLSLADRATLANMAPEYGATCGFFGIDDKTLDYLRLTGRDEDQIAIVEAYAKEQGFWIDPNAADPVFSSMLELDLSTVVPSLAGPKRPQDWVSLPDVDNVFNADMEKVYKKTNARVPVEGKDFDIGDGDVVIAAITSCTNTSNPAVLVAAGLVAKKADAFGLKPKPWVKTSLAPGSQVVTDYLKKAGLQEHLDSIGFNLVGYGCTTCIGNSGPLAEPISKAINENGLVASAVISGNRNFEGRVSPDVRANFLASPPLVVAYALKGTVIEDFVTTPIGTSTDGQDVYLRDIWPTNNEIAETIATCMDRAMFQARYADVYRGDEHWQSINVTGSETYQWRPASTYVANPPYFEGMEMTPAPVSDIIEAKPLLILGDSITTDHISPAGSIKADSPAGHWLQEHQVAKADFNSYGARRGHHEVMMRGTFANIRIRNEMVPGIEGGMSRYGEEVGAVYDVAMKHKAAGTPMIVIAGKEYGTGSSRDWAAKGTNLLGVRVVIVESFERIHRSNLVGMGVLPLQFKNGDTRETLGLTGDDSFTIKGVANLKPQQDVEVEVTRKDGSKFTFTALCRIDTANEVEYFMNGGILQYVLRKLAA</sequence>
<evidence type="ECO:0000313" key="14">
    <source>
        <dbReference type="EMBL" id="MEW9855090.1"/>
    </source>
</evidence>
<dbReference type="InterPro" id="IPR001030">
    <property type="entry name" value="Acoase/IPM_deHydtase_lsu_aba"/>
</dbReference>
<dbReference type="PANTHER" id="PTHR11670">
    <property type="entry name" value="ACONITASE/IRON-RESPONSIVE ELEMENT FAMILY MEMBER"/>
    <property type="match status" value="1"/>
</dbReference>
<dbReference type="RefSeq" id="WP_367772227.1">
    <property type="nucleotide sequence ID" value="NZ_JBFNXR010000022.1"/>
</dbReference>
<dbReference type="Gene3D" id="3.20.19.10">
    <property type="entry name" value="Aconitase, domain 4"/>
    <property type="match status" value="1"/>
</dbReference>
<evidence type="ECO:0000256" key="9">
    <source>
        <dbReference type="ARBA" id="ARBA00023014"/>
    </source>
</evidence>
<accession>A0ABV3RAN7</accession>
<name>A0ABV3RAN7_9SPHN</name>
<keyword evidence="7" id="KW-0479">Metal-binding</keyword>
<evidence type="ECO:0000256" key="10">
    <source>
        <dbReference type="ARBA" id="ARBA00023501"/>
    </source>
</evidence>
<dbReference type="EC" id="4.2.1.3" evidence="11"/>
<organism evidence="14 15">
    <name type="scientific">Novosphingobium rhizovicinum</name>
    <dbReference type="NCBI Taxonomy" id="3228928"/>
    <lineage>
        <taxon>Bacteria</taxon>
        <taxon>Pseudomonadati</taxon>
        <taxon>Pseudomonadota</taxon>
        <taxon>Alphaproteobacteria</taxon>
        <taxon>Sphingomonadales</taxon>
        <taxon>Sphingomonadaceae</taxon>
        <taxon>Novosphingobium</taxon>
    </lineage>
</organism>
<dbReference type="InterPro" id="IPR018136">
    <property type="entry name" value="Aconitase_4Fe-4S_BS"/>
</dbReference>
<dbReference type="Pfam" id="PF00330">
    <property type="entry name" value="Aconitase"/>
    <property type="match status" value="1"/>
</dbReference>
<dbReference type="PROSITE" id="PS01244">
    <property type="entry name" value="ACONITASE_2"/>
    <property type="match status" value="1"/>
</dbReference>
<keyword evidence="11 14" id="KW-0456">Lyase</keyword>
<comment type="cofactor">
    <cofactor evidence="2">
        <name>[4Fe-4S] cluster</name>
        <dbReference type="ChEBI" id="CHEBI:49883"/>
    </cofactor>
</comment>
<dbReference type="PRINTS" id="PR00415">
    <property type="entry name" value="ACONITASE"/>
</dbReference>
<dbReference type="GO" id="GO:0003994">
    <property type="term" value="F:aconitate hydratase activity"/>
    <property type="evidence" value="ECO:0007669"/>
    <property type="project" value="UniProtKB-EC"/>
</dbReference>
<evidence type="ECO:0000259" key="12">
    <source>
        <dbReference type="Pfam" id="PF00330"/>
    </source>
</evidence>
<evidence type="ECO:0000256" key="4">
    <source>
        <dbReference type="ARBA" id="ARBA00005026"/>
    </source>
</evidence>
<dbReference type="Proteomes" id="UP001556118">
    <property type="component" value="Unassembled WGS sequence"/>
</dbReference>
<dbReference type="SUPFAM" id="SSF53732">
    <property type="entry name" value="Aconitase iron-sulfur domain"/>
    <property type="match status" value="1"/>
</dbReference>
<dbReference type="Gene3D" id="6.10.190.10">
    <property type="match status" value="1"/>
</dbReference>
<evidence type="ECO:0000259" key="13">
    <source>
        <dbReference type="Pfam" id="PF00694"/>
    </source>
</evidence>
<feature type="domain" description="Aconitase A/isopropylmalate dehydratase small subunit swivel" evidence="13">
    <location>
        <begin position="693"/>
        <end position="817"/>
    </location>
</feature>
<dbReference type="CDD" id="cd01580">
    <property type="entry name" value="AcnA_IRP_Swivel"/>
    <property type="match status" value="1"/>
</dbReference>
<dbReference type="NCBIfam" id="TIGR01341">
    <property type="entry name" value="aconitase_1"/>
    <property type="match status" value="1"/>
</dbReference>
<evidence type="ECO:0000256" key="2">
    <source>
        <dbReference type="ARBA" id="ARBA00001966"/>
    </source>
</evidence>
<dbReference type="InterPro" id="IPR015931">
    <property type="entry name" value="Acnase/IPM_dHydase_lsu_aba_1/3"/>
</dbReference>
<dbReference type="EMBL" id="JBFNXR010000022">
    <property type="protein sequence ID" value="MEW9855090.1"/>
    <property type="molecule type" value="Genomic_DNA"/>
</dbReference>
<protein>
    <recommendedName>
        <fullName evidence="11">Aconitate hydratase</fullName>
        <shortName evidence="11">Aconitase</shortName>
        <ecNumber evidence="11">4.2.1.3</ecNumber>
    </recommendedName>
</protein>
<comment type="pathway">
    <text evidence="3">Carbohydrate metabolism; tricarboxylic acid cycle; isocitrate from oxaloacetate: step 2/2.</text>
</comment>
<comment type="similarity">
    <text evidence="5 11">Belongs to the aconitase/IPM isomerase family.</text>
</comment>
<dbReference type="CDD" id="cd01586">
    <property type="entry name" value="AcnA_IRP"/>
    <property type="match status" value="1"/>
</dbReference>
<comment type="function">
    <text evidence="11">Catalyzes the isomerization of citrate to isocitrate via cis-aconitate.</text>
</comment>
<dbReference type="InterPro" id="IPR006249">
    <property type="entry name" value="Aconitase/IRP2"/>
</dbReference>
<dbReference type="InterPro" id="IPR044137">
    <property type="entry name" value="AcnA_IRP_Swivel"/>
</dbReference>
<comment type="pathway">
    <text evidence="4">Organic acid metabolism; propanoate degradation.</text>
</comment>
<dbReference type="InterPro" id="IPR036008">
    <property type="entry name" value="Aconitase_4Fe-4S_dom"/>
</dbReference>
<evidence type="ECO:0000313" key="15">
    <source>
        <dbReference type="Proteomes" id="UP001556118"/>
    </source>
</evidence>
<dbReference type="NCBIfam" id="NF009520">
    <property type="entry name" value="PRK12881.1"/>
    <property type="match status" value="1"/>
</dbReference>
<keyword evidence="15" id="KW-1185">Reference proteome</keyword>
<evidence type="ECO:0000256" key="1">
    <source>
        <dbReference type="ARBA" id="ARBA00000118"/>
    </source>
</evidence>